<dbReference type="Proteomes" id="UP000071859">
    <property type="component" value="Unassembled WGS sequence"/>
</dbReference>
<dbReference type="EMBL" id="FCOX02000006">
    <property type="protein sequence ID" value="SAK59198.1"/>
    <property type="molecule type" value="Genomic_DNA"/>
</dbReference>
<evidence type="ECO:0000313" key="1">
    <source>
        <dbReference type="EMBL" id="SAK59198.1"/>
    </source>
</evidence>
<sequence>MQKIDRNVLVQAQIAGGTAKSSVNSSATNTTDLTISITG</sequence>
<gene>
    <name evidence="1" type="ORF">AWB78_01826</name>
</gene>
<dbReference type="AlphaFoldDB" id="A0A158AMS3"/>
<name>A0A158AMS3_9BURK</name>
<proteinExistence type="predicted"/>
<organism evidence="1 2">
    <name type="scientific">Caballeronia calidae</name>
    <dbReference type="NCBI Taxonomy" id="1777139"/>
    <lineage>
        <taxon>Bacteria</taxon>
        <taxon>Pseudomonadati</taxon>
        <taxon>Pseudomonadota</taxon>
        <taxon>Betaproteobacteria</taxon>
        <taxon>Burkholderiales</taxon>
        <taxon>Burkholderiaceae</taxon>
        <taxon>Caballeronia</taxon>
    </lineage>
</organism>
<comment type="caution">
    <text evidence="1">The sequence shown here is derived from an EMBL/GenBank/DDBJ whole genome shotgun (WGS) entry which is preliminary data.</text>
</comment>
<keyword evidence="2" id="KW-1185">Reference proteome</keyword>
<evidence type="ECO:0000313" key="2">
    <source>
        <dbReference type="Proteomes" id="UP000071859"/>
    </source>
</evidence>
<reference evidence="1" key="1">
    <citation type="submission" date="2016-01" db="EMBL/GenBank/DDBJ databases">
        <authorList>
            <person name="Peeters C."/>
        </authorList>
    </citation>
    <scope>NUCLEOTIDE SEQUENCE</scope>
    <source>
        <strain evidence="1">LMG 29321</strain>
    </source>
</reference>
<accession>A0A158AMS3</accession>
<protein>
    <submittedName>
        <fullName evidence="1">Uncharacterized protein</fullName>
    </submittedName>
</protein>